<gene>
    <name evidence="1" type="ORF">K7K07_19475</name>
</gene>
<dbReference type="RefSeq" id="WP_263158578.1">
    <property type="nucleotide sequence ID" value="NZ_CP083803.1"/>
</dbReference>
<proteinExistence type="predicted"/>
<sequence>MERLAPFNAPDFQHWVQEYPRLDEQVVVPCYLDMRENREVSPPRSRLTLDLNEVGDELPVVVMPYAGMADGDQLILTLEAYPYKGEPFTPKKFTETIYDKGVGNPVLFKVPRDAFEKPIDLVGCYIGLSVRLVRDEEEIESSLTQDIFIERGAVESHFLRAPYFKDVIQHTLFADEWEKGVELIASDSGEAKPGDSVVVFDAEDGVATWARLGPLEPGTLLQLNVPASWLDASTGNRSLRIQYAGANRSFRTHPFLFTVESTRTLKAPTASDAREFRLLRMGFEVSVPISESTSGRPIVVHLGAVTGEEKEIVRQSFAKSTAYAVRGEYFVFYFSPIQLGVLLGREDVHAYYSLGVGKLVYSDASSVTLTASAADVEKNFPRIQVPAAAGSKGLSLARLAENNVMVSVGAWPLMAPGQLVRIRADIDGTEYDVVNRKVTIIDIISNIIDGALSYSVVKDKRGKKIRFTCEVDFNNGEGRPFSFVNVDIDITA</sequence>
<evidence type="ECO:0000313" key="2">
    <source>
        <dbReference type="Proteomes" id="UP001209279"/>
    </source>
</evidence>
<dbReference type="Proteomes" id="UP001209279">
    <property type="component" value="Chromosome"/>
</dbReference>
<dbReference type="EMBL" id="CP083803">
    <property type="protein sequence ID" value="UXZ44239.1"/>
    <property type="molecule type" value="Genomic_DNA"/>
</dbReference>
<accession>A0AAJ5MJV2</accession>
<evidence type="ECO:0000313" key="1">
    <source>
        <dbReference type="EMBL" id="UXZ44239.1"/>
    </source>
</evidence>
<dbReference type="AlphaFoldDB" id="A0AAJ5MJV2"/>
<organism evidence="1 2">
    <name type="scientific">Pseudomonas soli</name>
    <dbReference type="NCBI Taxonomy" id="1306993"/>
    <lineage>
        <taxon>Bacteria</taxon>
        <taxon>Pseudomonadati</taxon>
        <taxon>Pseudomonadota</taxon>
        <taxon>Gammaproteobacteria</taxon>
        <taxon>Pseudomonadales</taxon>
        <taxon>Pseudomonadaceae</taxon>
        <taxon>Pseudomonas</taxon>
    </lineage>
</organism>
<name>A0AAJ5MJV2_9PSED</name>
<protein>
    <submittedName>
        <fullName evidence="1">Uncharacterized protein</fullName>
    </submittedName>
</protein>
<reference evidence="1" key="1">
    <citation type="submission" date="2021-08" db="EMBL/GenBank/DDBJ databases">
        <authorList>
            <person name="Yaryura P.M."/>
            <person name="Bianco M.I."/>
            <person name="Morais C."/>
            <person name="Setubal J.C."/>
        </authorList>
    </citation>
    <scope>NUCLEOTIDE SEQUENCE</scope>
    <source>
        <strain evidence="1">AP1</strain>
    </source>
</reference>